<gene>
    <name evidence="1" type="ORF">LBLM1_06090</name>
</gene>
<proteinExistence type="predicted"/>
<dbReference type="Proteomes" id="UP000003645">
    <property type="component" value="Chromosome"/>
</dbReference>
<dbReference type="EMBL" id="CP011013">
    <property type="protein sequence ID" value="AJT50638.1"/>
    <property type="molecule type" value="Genomic_DNA"/>
</dbReference>
<dbReference type="Pfam" id="PF09344">
    <property type="entry name" value="Cas_CT1975"/>
    <property type="match status" value="1"/>
</dbReference>
<dbReference type="STRING" id="1130798.LBLM1_06090"/>
<organism evidence="1 2">
    <name type="scientific">Limosilactobacillus mucosae LM1</name>
    <dbReference type="NCBI Taxonomy" id="1130798"/>
    <lineage>
        <taxon>Bacteria</taxon>
        <taxon>Bacillati</taxon>
        <taxon>Bacillota</taxon>
        <taxon>Bacilli</taxon>
        <taxon>Lactobacillales</taxon>
        <taxon>Lactobacillaceae</taxon>
        <taxon>Limosilactobacillus</taxon>
    </lineage>
</organism>
<dbReference type="KEGG" id="lmu:LBLM1_06090"/>
<dbReference type="HOGENOM" id="CLU_044824_0_0_9"/>
<dbReference type="InterPro" id="IPR010148">
    <property type="entry name" value="CRISPR-assoc_prot_CT1975"/>
</dbReference>
<keyword evidence="2" id="KW-1185">Reference proteome</keyword>
<dbReference type="AlphaFoldDB" id="A0A0D4CKK4"/>
<reference evidence="1 2" key="1">
    <citation type="journal article" date="2012" name="J. Bacteriol.">
        <title>Genome sequence of Lactobacillus mucosae LM1, isolated from piglet feces.</title>
        <authorList>
            <person name="Lee J.H."/>
            <person name="Valeriano V.D."/>
            <person name="Shin Y.R."/>
            <person name="Chae J.P."/>
            <person name="Kim G.B."/>
            <person name="Ham J.S."/>
            <person name="Chun J."/>
            <person name="Kang D.K."/>
        </authorList>
    </citation>
    <scope>NUCLEOTIDE SEQUENCE [LARGE SCALE GENOMIC DNA]</scope>
    <source>
        <strain evidence="1 2">LM1</strain>
    </source>
</reference>
<evidence type="ECO:0000313" key="2">
    <source>
        <dbReference type="Proteomes" id="UP000003645"/>
    </source>
</evidence>
<name>A0A0D4CKK4_LIMMU</name>
<accession>A0A0D4CKK4</accession>
<protein>
    <submittedName>
        <fullName evidence="1">CRISPR-associated protein</fullName>
    </submittedName>
</protein>
<dbReference type="OrthoDB" id="6063at2"/>
<dbReference type="NCBIfam" id="TIGR01869">
    <property type="entry name" value="casC_Cse4"/>
    <property type="match status" value="1"/>
</dbReference>
<sequence>MTKNLYVDIHVLQTVPASNINRDDSGAPKTALYGGVTRARVSSQSWKHAMREAFKKDSDGAEWLLSHRTKKGIQLLAAKLAEKDNTLDLDAATKKAIEVFKAAGIKVKKDENTTGALFLLSDGQIDKLADYALQNDSYDKKELKEVFSDKNSLDLALFGRMVADNPELNVDAASQVAHAISTHEIVPEFDYFTALDDEQDSAGAAMIDTLEFNSSTLYRYANVNVKELFHNLGSAELTLKGIELFIKKFVLSMPTGKQNSFANKTIPPYVMVTIRNDTPVNLVSAFEEPVRSNNGYIKKSIEKLENEYDVTQSFVEKPQTTVVLSTKESKIDNQVKDISSLLTNVAECLERMMNDENISD</sequence>
<dbReference type="RefSeq" id="WP_039945599.1">
    <property type="nucleotide sequence ID" value="NZ_CP011013.1"/>
</dbReference>
<evidence type="ECO:0000313" key="1">
    <source>
        <dbReference type="EMBL" id="AJT50638.1"/>
    </source>
</evidence>